<gene>
    <name evidence="1" type="ORF">ACH429_15645</name>
</gene>
<keyword evidence="2" id="KW-1185">Reference proteome</keyword>
<reference evidence="1 2" key="1">
    <citation type="submission" date="2024-10" db="EMBL/GenBank/DDBJ databases">
        <title>The Natural Products Discovery Center: Release of the First 8490 Sequenced Strains for Exploring Actinobacteria Biosynthetic Diversity.</title>
        <authorList>
            <person name="Kalkreuter E."/>
            <person name="Kautsar S.A."/>
            <person name="Yang D."/>
            <person name="Bader C.D."/>
            <person name="Teijaro C.N."/>
            <person name="Fluegel L."/>
            <person name="Davis C.M."/>
            <person name="Simpson J.R."/>
            <person name="Lauterbach L."/>
            <person name="Steele A.D."/>
            <person name="Gui C."/>
            <person name="Meng S."/>
            <person name="Li G."/>
            <person name="Viehrig K."/>
            <person name="Ye F."/>
            <person name="Su P."/>
            <person name="Kiefer A.F."/>
            <person name="Nichols A."/>
            <person name="Cepeda A.J."/>
            <person name="Yan W."/>
            <person name="Fan B."/>
            <person name="Jiang Y."/>
            <person name="Adhikari A."/>
            <person name="Zheng C.-J."/>
            <person name="Schuster L."/>
            <person name="Cowan T.M."/>
            <person name="Smanski M.J."/>
            <person name="Chevrette M.G."/>
            <person name="De Carvalho L.P.S."/>
            <person name="Shen B."/>
        </authorList>
    </citation>
    <scope>NUCLEOTIDE SEQUENCE [LARGE SCALE GENOMIC DNA]</scope>
    <source>
        <strain evidence="1 2">NPDC020327</strain>
    </source>
</reference>
<sequence length="343" mass="36728">MAATHWLGGPPADRERLAVWALSRIGAAAAEDARVDAVVDIDYVARDVEAYLGGRFGAGTVGEPAHRRLGGRRCFHLNGISPLQLRREDSDEPWAVLLDPARLIRGISTVTAAHRRGARVELTLTPHALFADPTDVWLPPGAQSLTVQLDPATGLLHSAALHDQHGLLATAQVSEVTVLDASSETEAGRVLARMARTLLEPARLTAEVHIETDSHDDLSITSLPSARSWTIVSNQETLTMTGDYEPDQTSPAAARLAELLTPARIVSHLAHATVTSPTSVQATVRPLRAFPPSAWAPDEALTCHFTVDPTTGVLLRAEATAAQRTVFRHLVTALGPERPAQPV</sequence>
<dbReference type="RefSeq" id="WP_055471873.1">
    <property type="nucleotide sequence ID" value="NZ_JBIRWE010000006.1"/>
</dbReference>
<evidence type="ECO:0000313" key="1">
    <source>
        <dbReference type="EMBL" id="MFI1965520.1"/>
    </source>
</evidence>
<dbReference type="EMBL" id="JBIRWE010000006">
    <property type="protein sequence ID" value="MFI1965520.1"/>
    <property type="molecule type" value="Genomic_DNA"/>
</dbReference>
<evidence type="ECO:0000313" key="2">
    <source>
        <dbReference type="Proteomes" id="UP001611548"/>
    </source>
</evidence>
<name>A0ABW7UUT3_9ACTN</name>
<dbReference type="Proteomes" id="UP001611548">
    <property type="component" value="Unassembled WGS sequence"/>
</dbReference>
<accession>A0ABW7UUT3</accession>
<comment type="caution">
    <text evidence="1">The sequence shown here is derived from an EMBL/GenBank/DDBJ whole genome shotgun (WGS) entry which is preliminary data.</text>
</comment>
<protein>
    <submittedName>
        <fullName evidence="1">Uncharacterized protein</fullName>
    </submittedName>
</protein>
<proteinExistence type="predicted"/>
<organism evidence="1 2">
    <name type="scientific">Streptomyces pathocidini</name>
    <dbReference type="NCBI Taxonomy" id="1650571"/>
    <lineage>
        <taxon>Bacteria</taxon>
        <taxon>Bacillati</taxon>
        <taxon>Actinomycetota</taxon>
        <taxon>Actinomycetes</taxon>
        <taxon>Kitasatosporales</taxon>
        <taxon>Streptomycetaceae</taxon>
        <taxon>Streptomyces</taxon>
    </lineage>
</organism>